<accession>A0A1M4WPR7</accession>
<dbReference type="InterPro" id="IPR028979">
    <property type="entry name" value="Ser_kin/Pase_Hpr-like_N_sf"/>
</dbReference>
<dbReference type="AlphaFoldDB" id="A0A1M4WPR7"/>
<sequence>MKVSELLKLGYKNLTPAADIERSICGVYICDLLSWVMAHAQKGNAWITVQVHSNVVAVALLTEVSCIIIPEGIAVNEDTIKKADEEKIPILSTNKTAYEVAIDIYRLGDK</sequence>
<organism evidence="2 3">
    <name type="scientific">Caldanaerobius fijiensis DSM 17918</name>
    <dbReference type="NCBI Taxonomy" id="1121256"/>
    <lineage>
        <taxon>Bacteria</taxon>
        <taxon>Bacillati</taxon>
        <taxon>Bacillota</taxon>
        <taxon>Clostridia</taxon>
        <taxon>Thermoanaerobacterales</taxon>
        <taxon>Thermoanaerobacteraceae</taxon>
        <taxon>Caldanaerobius</taxon>
    </lineage>
</organism>
<dbReference type="Pfam" id="PF07085">
    <property type="entry name" value="DRTGG"/>
    <property type="match status" value="1"/>
</dbReference>
<reference evidence="2 3" key="1">
    <citation type="submission" date="2016-11" db="EMBL/GenBank/DDBJ databases">
        <authorList>
            <person name="Jaros S."/>
            <person name="Januszkiewicz K."/>
            <person name="Wedrychowicz H."/>
        </authorList>
    </citation>
    <scope>NUCLEOTIDE SEQUENCE [LARGE SCALE GENOMIC DNA]</scope>
    <source>
        <strain evidence="2 3">DSM 17918</strain>
    </source>
</reference>
<dbReference type="InterPro" id="IPR010766">
    <property type="entry name" value="DRTGG"/>
</dbReference>
<dbReference type="Gene3D" id="3.40.1390.20">
    <property type="entry name" value="HprK N-terminal domain-like"/>
    <property type="match status" value="1"/>
</dbReference>
<dbReference type="RefSeq" id="WP_073342050.1">
    <property type="nucleotide sequence ID" value="NZ_FQVH01000006.1"/>
</dbReference>
<name>A0A1M4WPR7_9THEO</name>
<dbReference type="OrthoDB" id="9800356at2"/>
<proteinExistence type="predicted"/>
<dbReference type="EMBL" id="FQVH01000006">
    <property type="protein sequence ID" value="SHE83167.1"/>
    <property type="molecule type" value="Genomic_DNA"/>
</dbReference>
<evidence type="ECO:0000259" key="1">
    <source>
        <dbReference type="Pfam" id="PF07085"/>
    </source>
</evidence>
<keyword evidence="3" id="KW-1185">Reference proteome</keyword>
<dbReference type="STRING" id="1121256.SAMN02746089_00868"/>
<feature type="domain" description="DRTGG" evidence="1">
    <location>
        <begin position="36"/>
        <end position="105"/>
    </location>
</feature>
<evidence type="ECO:0000313" key="2">
    <source>
        <dbReference type="EMBL" id="SHE83167.1"/>
    </source>
</evidence>
<evidence type="ECO:0000313" key="3">
    <source>
        <dbReference type="Proteomes" id="UP000184088"/>
    </source>
</evidence>
<protein>
    <submittedName>
        <fullName evidence="2">DRTGG domain-containing protein</fullName>
    </submittedName>
</protein>
<dbReference type="SUPFAM" id="SSF75138">
    <property type="entry name" value="HprK N-terminal domain-like"/>
    <property type="match status" value="1"/>
</dbReference>
<gene>
    <name evidence="2" type="ORF">SAMN02746089_00868</name>
</gene>
<dbReference type="Proteomes" id="UP000184088">
    <property type="component" value="Unassembled WGS sequence"/>
</dbReference>